<dbReference type="SMART" id="SM00345">
    <property type="entry name" value="HTH_GNTR"/>
    <property type="match status" value="1"/>
</dbReference>
<feature type="domain" description="HTH gntR-type" evidence="4">
    <location>
        <begin position="26"/>
        <end position="94"/>
    </location>
</feature>
<evidence type="ECO:0000256" key="1">
    <source>
        <dbReference type="ARBA" id="ARBA00023015"/>
    </source>
</evidence>
<dbReference type="PRINTS" id="PR00035">
    <property type="entry name" value="HTHGNTR"/>
</dbReference>
<dbReference type="Gene3D" id="1.10.10.10">
    <property type="entry name" value="Winged helix-like DNA-binding domain superfamily/Winged helix DNA-binding domain"/>
    <property type="match status" value="1"/>
</dbReference>
<dbReference type="SMART" id="SM00895">
    <property type="entry name" value="FCD"/>
    <property type="match status" value="1"/>
</dbReference>
<comment type="caution">
    <text evidence="5">The sequence shown here is derived from an EMBL/GenBank/DDBJ whole genome shotgun (WGS) entry which is preliminary data.</text>
</comment>
<evidence type="ECO:0000313" key="6">
    <source>
        <dbReference type="Proteomes" id="UP001560267"/>
    </source>
</evidence>
<dbReference type="InterPro" id="IPR000524">
    <property type="entry name" value="Tscrpt_reg_HTH_GntR"/>
</dbReference>
<organism evidence="5 6">
    <name type="scientific">Ferrimicrobium acidiphilum</name>
    <dbReference type="NCBI Taxonomy" id="121039"/>
    <lineage>
        <taxon>Bacteria</taxon>
        <taxon>Bacillati</taxon>
        <taxon>Actinomycetota</taxon>
        <taxon>Acidimicrobiia</taxon>
        <taxon>Acidimicrobiales</taxon>
        <taxon>Acidimicrobiaceae</taxon>
        <taxon>Ferrimicrobium</taxon>
    </lineage>
</organism>
<reference evidence="5 6" key="1">
    <citation type="submission" date="2024-07" db="EMBL/GenBank/DDBJ databases">
        <title>Draft Genome Sequence of Ferrimicrobium acidiphilum Strain YE2023, Isolated from a Pulp of Bioleach Reactor.</title>
        <authorList>
            <person name="Elkina Y.A."/>
            <person name="Bulaeva A.G."/>
            <person name="Beletsky A.V."/>
            <person name="Mardanov A.V."/>
        </authorList>
    </citation>
    <scope>NUCLEOTIDE SEQUENCE [LARGE SCALE GENOMIC DNA]</scope>
    <source>
        <strain evidence="5 6">YE2023</strain>
    </source>
</reference>
<dbReference type="CDD" id="cd07377">
    <property type="entry name" value="WHTH_GntR"/>
    <property type="match status" value="1"/>
</dbReference>
<protein>
    <submittedName>
        <fullName evidence="5">FadR/GntR family transcriptional regulator</fullName>
    </submittedName>
</protein>
<dbReference type="InterPro" id="IPR036388">
    <property type="entry name" value="WH-like_DNA-bd_sf"/>
</dbReference>
<keyword evidence="2" id="KW-0238">DNA-binding</keyword>
<evidence type="ECO:0000256" key="2">
    <source>
        <dbReference type="ARBA" id="ARBA00023125"/>
    </source>
</evidence>
<evidence type="ECO:0000256" key="3">
    <source>
        <dbReference type="ARBA" id="ARBA00023163"/>
    </source>
</evidence>
<dbReference type="InterPro" id="IPR011711">
    <property type="entry name" value="GntR_C"/>
</dbReference>
<dbReference type="InterPro" id="IPR036390">
    <property type="entry name" value="WH_DNA-bd_sf"/>
</dbReference>
<gene>
    <name evidence="5" type="ORF">AB6A68_12110</name>
</gene>
<dbReference type="Gene3D" id="1.20.120.530">
    <property type="entry name" value="GntR ligand-binding domain-like"/>
    <property type="match status" value="1"/>
</dbReference>
<sequence length="271" mass="29988">MSENLHNPGSLDSDHAHVFHDVSVSKPLFRRVAEQLIGAIEADHYPVGSMLPKEKELAEAFGVSRSSVREALSCLQFEGYVETRQGSGTVVISKVDRASYVTQHVSDFSGCGAIDIMEARLMIEPEVIAIASREPVASELRVLKRILFGMERDVDGSEHGHSDLVVHGALVRVCPNQLLVRTAESLLSASNGDAFRVARAQSWEDPIIPKEWLIHHQTIVTAVVQRDPIGAKRAYTEHLVSVLDQLRKSAVLSVGERSRADYLMERYRVEG</sequence>
<dbReference type="PANTHER" id="PTHR43537">
    <property type="entry name" value="TRANSCRIPTIONAL REGULATOR, GNTR FAMILY"/>
    <property type="match status" value="1"/>
</dbReference>
<dbReference type="Pfam" id="PF07729">
    <property type="entry name" value="FCD"/>
    <property type="match status" value="1"/>
</dbReference>
<dbReference type="SUPFAM" id="SSF46785">
    <property type="entry name" value="Winged helix' DNA-binding domain"/>
    <property type="match status" value="1"/>
</dbReference>
<dbReference type="Pfam" id="PF00392">
    <property type="entry name" value="GntR"/>
    <property type="match status" value="1"/>
</dbReference>
<keyword evidence="6" id="KW-1185">Reference proteome</keyword>
<dbReference type="PROSITE" id="PS50949">
    <property type="entry name" value="HTH_GNTR"/>
    <property type="match status" value="1"/>
</dbReference>
<dbReference type="InterPro" id="IPR008920">
    <property type="entry name" value="TF_FadR/GntR_C"/>
</dbReference>
<evidence type="ECO:0000313" key="5">
    <source>
        <dbReference type="EMBL" id="MEX6430570.1"/>
    </source>
</evidence>
<dbReference type="PANTHER" id="PTHR43537:SF5">
    <property type="entry name" value="UXU OPERON TRANSCRIPTIONAL REGULATOR"/>
    <property type="match status" value="1"/>
</dbReference>
<accession>A0ABV3Y585</accession>
<evidence type="ECO:0000259" key="4">
    <source>
        <dbReference type="PROSITE" id="PS50949"/>
    </source>
</evidence>
<dbReference type="RefSeq" id="WP_369084861.1">
    <property type="nucleotide sequence ID" value="NZ_JBFSHR010000062.1"/>
</dbReference>
<keyword evidence="1" id="KW-0805">Transcription regulation</keyword>
<dbReference type="EMBL" id="JBFSHR010000062">
    <property type="protein sequence ID" value="MEX6430570.1"/>
    <property type="molecule type" value="Genomic_DNA"/>
</dbReference>
<dbReference type="Proteomes" id="UP001560267">
    <property type="component" value="Unassembled WGS sequence"/>
</dbReference>
<keyword evidence="3" id="KW-0804">Transcription</keyword>
<dbReference type="SUPFAM" id="SSF48008">
    <property type="entry name" value="GntR ligand-binding domain-like"/>
    <property type="match status" value="1"/>
</dbReference>
<name>A0ABV3Y585_9ACTN</name>
<proteinExistence type="predicted"/>